<reference evidence="2 3" key="1">
    <citation type="submission" date="2019-12" db="EMBL/GenBank/DDBJ databases">
        <title>Chromosome-level assembly of the Caenorhabditis remanei genome.</title>
        <authorList>
            <person name="Teterina A.A."/>
            <person name="Willis J.H."/>
            <person name="Phillips P.C."/>
        </authorList>
    </citation>
    <scope>NUCLEOTIDE SEQUENCE [LARGE SCALE GENOMIC DNA]</scope>
    <source>
        <strain evidence="2 3">PX506</strain>
        <tissue evidence="2">Whole organism</tissue>
    </source>
</reference>
<dbReference type="PANTHER" id="PTHR21503">
    <property type="entry name" value="F-BOX-CONTAINING HYPOTHETICAL PROTEIN C.ELEGANS"/>
    <property type="match status" value="1"/>
</dbReference>
<evidence type="ECO:0000259" key="1">
    <source>
        <dbReference type="PROSITE" id="PS50181"/>
    </source>
</evidence>
<name>A0A6A5GWI2_CAERE</name>
<dbReference type="InterPro" id="IPR012885">
    <property type="entry name" value="F-box_Sdz-33"/>
</dbReference>
<gene>
    <name evidence="2" type="ORF">GCK72_015441</name>
</gene>
<dbReference type="EMBL" id="WUAV01000004">
    <property type="protein sequence ID" value="KAF1758981.1"/>
    <property type="molecule type" value="Genomic_DNA"/>
</dbReference>
<dbReference type="Proteomes" id="UP000483820">
    <property type="component" value="Chromosome IV"/>
</dbReference>
<organism evidence="2 3">
    <name type="scientific">Caenorhabditis remanei</name>
    <name type="common">Caenorhabditis vulgaris</name>
    <dbReference type="NCBI Taxonomy" id="31234"/>
    <lineage>
        <taxon>Eukaryota</taxon>
        <taxon>Metazoa</taxon>
        <taxon>Ecdysozoa</taxon>
        <taxon>Nematoda</taxon>
        <taxon>Chromadorea</taxon>
        <taxon>Rhabditida</taxon>
        <taxon>Rhabditina</taxon>
        <taxon>Rhabditomorpha</taxon>
        <taxon>Rhabditoidea</taxon>
        <taxon>Rhabditidae</taxon>
        <taxon>Peloderinae</taxon>
        <taxon>Caenorhabditis</taxon>
    </lineage>
</organism>
<accession>A0A6A5GWI2</accession>
<dbReference type="PANTHER" id="PTHR21503:SF8">
    <property type="entry name" value="F-BOX ASSOCIATED DOMAIN-CONTAINING PROTEIN-RELATED"/>
    <property type="match status" value="1"/>
</dbReference>
<dbReference type="CTD" id="78776050"/>
<dbReference type="RefSeq" id="XP_053585642.1">
    <property type="nucleotide sequence ID" value="XM_053730870.1"/>
</dbReference>
<dbReference type="GeneID" id="78776050"/>
<proteinExistence type="predicted"/>
<evidence type="ECO:0000313" key="3">
    <source>
        <dbReference type="Proteomes" id="UP000483820"/>
    </source>
</evidence>
<feature type="domain" description="F-box" evidence="1">
    <location>
        <begin position="41"/>
        <end position="88"/>
    </location>
</feature>
<dbReference type="Pfam" id="PF07735">
    <property type="entry name" value="FBA_2"/>
    <property type="match status" value="1"/>
</dbReference>
<dbReference type="Pfam" id="PF00646">
    <property type="entry name" value="F-box"/>
    <property type="match status" value="2"/>
</dbReference>
<dbReference type="AlphaFoldDB" id="A0A6A5GWI2"/>
<protein>
    <recommendedName>
        <fullName evidence="1">F-box domain-containing protein</fullName>
    </recommendedName>
</protein>
<comment type="caution">
    <text evidence="2">The sequence shown here is derived from an EMBL/GenBank/DDBJ whole genome shotgun (WGS) entry which is preliminary data.</text>
</comment>
<sequence length="392" mass="46019">MNHIGWERGKESGRCTKYIEYKVYKGIRSIIKMISNRRDNTFPILRLPFLPIKEIFKAMDPSEIINFSMTSKRAKSLIVHHSYLFIDPRSLLSSIDCSSKMDRPKPFPILRLPFLAIEEVFKAMNPIEIINFSMINKRAKGIAKHMSFCSKYKIEFNIHATLGIRFFGTKNLVSFSYLKTSMKMDEKIEDEECGVLRKVKKYSKNSMVEWKQLCKLVFLYQRDKTINVNKHTAYLLDNIKINSELYSYVFTKNENFNAKIPKNLKELYIKNSEWIRYERLLDIDCKSVTLEKTLLTNNEWNMFLKKWIAMETNQNLEYLEIDNISLNYFTGSVLNGIPYEVVDKAVKRSLKSYCGVKTEVTGGIDIRRIDGKTGTFFYMYRPLKVNLAMSIH</sequence>
<feature type="domain" description="F-box" evidence="1">
    <location>
        <begin position="106"/>
        <end position="155"/>
    </location>
</feature>
<dbReference type="KEGG" id="crq:GCK72_015441"/>
<dbReference type="InterPro" id="IPR001810">
    <property type="entry name" value="F-box_dom"/>
</dbReference>
<dbReference type="PROSITE" id="PS50181">
    <property type="entry name" value="FBOX"/>
    <property type="match status" value="2"/>
</dbReference>
<evidence type="ECO:0000313" key="2">
    <source>
        <dbReference type="EMBL" id="KAF1758981.1"/>
    </source>
</evidence>